<feature type="domain" description="Resolvase/invertase-type recombinase catalytic" evidence="8">
    <location>
        <begin position="1"/>
        <end position="145"/>
    </location>
</feature>
<dbReference type="GO" id="GO:0015074">
    <property type="term" value="P:DNA integration"/>
    <property type="evidence" value="ECO:0007669"/>
    <property type="project" value="UniProtKB-KW"/>
</dbReference>
<dbReference type="EMBL" id="JAHLFN010000073">
    <property type="protein sequence ID" value="MBU3842925.1"/>
    <property type="molecule type" value="Genomic_DNA"/>
</dbReference>
<dbReference type="InterPro" id="IPR006118">
    <property type="entry name" value="Recombinase_CS"/>
</dbReference>
<evidence type="ECO:0000259" key="8">
    <source>
        <dbReference type="PROSITE" id="PS51736"/>
    </source>
</evidence>
<evidence type="ECO:0000313" key="10">
    <source>
        <dbReference type="Proteomes" id="UP000724657"/>
    </source>
</evidence>
<comment type="caution">
    <text evidence="9">The sequence shown here is derived from an EMBL/GenBank/DDBJ whole genome shotgun (WGS) entry which is preliminary data.</text>
</comment>
<organism evidence="9 10">
    <name type="scientific">Candidatus Fusobacterium pullicola</name>
    <dbReference type="NCBI Taxonomy" id="2838601"/>
    <lineage>
        <taxon>Bacteria</taxon>
        <taxon>Fusobacteriati</taxon>
        <taxon>Fusobacteriota</taxon>
        <taxon>Fusobacteriia</taxon>
        <taxon>Fusobacteriales</taxon>
        <taxon>Fusobacteriaceae</taxon>
        <taxon>Fusobacterium</taxon>
    </lineage>
</organism>
<evidence type="ECO:0000313" key="9">
    <source>
        <dbReference type="EMBL" id="MBU3842925.1"/>
    </source>
</evidence>
<proteinExistence type="inferred from homology"/>
<dbReference type="Pfam" id="PF00239">
    <property type="entry name" value="Resolvase"/>
    <property type="match status" value="1"/>
</dbReference>
<feature type="region of interest" description="Disordered" evidence="7">
    <location>
        <begin position="133"/>
        <end position="164"/>
    </location>
</feature>
<protein>
    <submittedName>
        <fullName evidence="9">Recombinase family protein</fullName>
    </submittedName>
</protein>
<evidence type="ECO:0000256" key="7">
    <source>
        <dbReference type="SAM" id="MobiDB-lite"/>
    </source>
</evidence>
<evidence type="ECO:0000256" key="2">
    <source>
        <dbReference type="ARBA" id="ARBA00022908"/>
    </source>
</evidence>
<reference evidence="9" key="2">
    <citation type="submission" date="2021-04" db="EMBL/GenBank/DDBJ databases">
        <authorList>
            <person name="Gilroy R."/>
        </authorList>
    </citation>
    <scope>NUCLEOTIDE SEQUENCE</scope>
    <source>
        <strain evidence="9">A6-441</strain>
    </source>
</reference>
<dbReference type="Proteomes" id="UP000724657">
    <property type="component" value="Unassembled WGS sequence"/>
</dbReference>
<comment type="similarity">
    <text evidence="1">Belongs to the site-specific recombinase resolvase family.</text>
</comment>
<accession>A0A9E2KZH3</accession>
<gene>
    <name evidence="9" type="ORF">IAA47_08120</name>
</gene>
<name>A0A9E2KZH3_9FUSO</name>
<evidence type="ECO:0000256" key="1">
    <source>
        <dbReference type="ARBA" id="ARBA00009913"/>
    </source>
</evidence>
<dbReference type="CDD" id="cd03768">
    <property type="entry name" value="SR_ResInv"/>
    <property type="match status" value="1"/>
</dbReference>
<dbReference type="PROSITE" id="PS00398">
    <property type="entry name" value="RECOMBINASES_2"/>
    <property type="match status" value="1"/>
</dbReference>
<sequence>MKYGYIRVSTRQQDETRQRTALISSGVPLENIFSDKSSGTTFVGREAWEKLLAKVVIGDIIVIKELDRLGRNNEEIKNNFELLDKKGVYLEFLEQPLLNTFGMSKLERELLQPIVLHLLGYFAEKENEKRNIRQSEGYANLPRDSKGRMISRKTGKPVGRPSALDNLTSEQRRAIELFTNSQISLEECIKLSNLKRATIFNIKKALFPSTPKKSKKKIMTEDMKKNIQLWLDKKISLEECIKRTGYSRSYLFNFKKSENK</sequence>
<dbReference type="AlphaFoldDB" id="A0A9E2KZH3"/>
<dbReference type="PROSITE" id="PS00397">
    <property type="entry name" value="RECOMBINASES_1"/>
    <property type="match status" value="1"/>
</dbReference>
<dbReference type="PROSITE" id="PS51736">
    <property type="entry name" value="RECOMBINASES_3"/>
    <property type="match status" value="1"/>
</dbReference>
<keyword evidence="3" id="KW-0238">DNA-binding</keyword>
<feature type="active site" description="O-(5'-phospho-DNA)-serine intermediate" evidence="5 6">
    <location>
        <position position="9"/>
    </location>
</feature>
<dbReference type="SUPFAM" id="SSF53041">
    <property type="entry name" value="Resolvase-like"/>
    <property type="match status" value="1"/>
</dbReference>
<evidence type="ECO:0000256" key="3">
    <source>
        <dbReference type="ARBA" id="ARBA00023125"/>
    </source>
</evidence>
<reference evidence="9" key="1">
    <citation type="journal article" date="2021" name="PeerJ">
        <title>Extensive microbial diversity within the chicken gut microbiome revealed by metagenomics and culture.</title>
        <authorList>
            <person name="Gilroy R."/>
            <person name="Ravi A."/>
            <person name="Getino M."/>
            <person name="Pursley I."/>
            <person name="Horton D.L."/>
            <person name="Alikhan N.F."/>
            <person name="Baker D."/>
            <person name="Gharbi K."/>
            <person name="Hall N."/>
            <person name="Watson M."/>
            <person name="Adriaenssens E.M."/>
            <person name="Foster-Nyarko E."/>
            <person name="Jarju S."/>
            <person name="Secka A."/>
            <person name="Antonio M."/>
            <person name="Oren A."/>
            <person name="Chaudhuri R.R."/>
            <person name="La Ragione R."/>
            <person name="Hildebrand F."/>
            <person name="Pallen M.J."/>
        </authorList>
    </citation>
    <scope>NUCLEOTIDE SEQUENCE</scope>
    <source>
        <strain evidence="9">A6-441</strain>
    </source>
</reference>
<dbReference type="SMART" id="SM00857">
    <property type="entry name" value="Resolvase"/>
    <property type="match status" value="1"/>
</dbReference>
<keyword evidence="2" id="KW-0229">DNA integration</keyword>
<dbReference type="InterPro" id="IPR036162">
    <property type="entry name" value="Resolvase-like_N_sf"/>
</dbReference>
<dbReference type="InterPro" id="IPR006119">
    <property type="entry name" value="Resolv_N"/>
</dbReference>
<dbReference type="GO" id="GO:0003677">
    <property type="term" value="F:DNA binding"/>
    <property type="evidence" value="ECO:0007669"/>
    <property type="project" value="UniProtKB-KW"/>
</dbReference>
<evidence type="ECO:0000256" key="6">
    <source>
        <dbReference type="PROSITE-ProRule" id="PRU10137"/>
    </source>
</evidence>
<dbReference type="PANTHER" id="PTHR30461:SF26">
    <property type="entry name" value="RESOLVASE HOMOLOG YNEB"/>
    <property type="match status" value="1"/>
</dbReference>
<dbReference type="InterPro" id="IPR050639">
    <property type="entry name" value="SSR_resolvase"/>
</dbReference>
<dbReference type="PANTHER" id="PTHR30461">
    <property type="entry name" value="DNA-INVERTASE FROM LAMBDOID PROPHAGE"/>
    <property type="match status" value="1"/>
</dbReference>
<dbReference type="Gene3D" id="3.40.50.1390">
    <property type="entry name" value="Resolvase, N-terminal catalytic domain"/>
    <property type="match status" value="1"/>
</dbReference>
<keyword evidence="4" id="KW-0233">DNA recombination</keyword>
<evidence type="ECO:0000256" key="4">
    <source>
        <dbReference type="ARBA" id="ARBA00023172"/>
    </source>
</evidence>
<evidence type="ECO:0000256" key="5">
    <source>
        <dbReference type="PIRSR" id="PIRSR606118-50"/>
    </source>
</evidence>
<dbReference type="GO" id="GO:0000150">
    <property type="term" value="F:DNA strand exchange activity"/>
    <property type="evidence" value="ECO:0007669"/>
    <property type="project" value="InterPro"/>
</dbReference>